<gene>
    <name evidence="10" type="ORF">ACFONP_07755</name>
</gene>
<dbReference type="InterPro" id="IPR000014">
    <property type="entry name" value="PAS"/>
</dbReference>
<dbReference type="PROSITE" id="PS50113">
    <property type="entry name" value="PAC"/>
    <property type="match status" value="1"/>
</dbReference>
<evidence type="ECO:0000313" key="11">
    <source>
        <dbReference type="Proteomes" id="UP001595607"/>
    </source>
</evidence>
<dbReference type="PANTHER" id="PTHR43531:SF11">
    <property type="entry name" value="METHYL-ACCEPTING CHEMOTAXIS PROTEIN 3"/>
    <property type="match status" value="1"/>
</dbReference>
<dbReference type="EMBL" id="JBHRVA010000002">
    <property type="protein sequence ID" value="MFC3302625.1"/>
    <property type="molecule type" value="Genomic_DNA"/>
</dbReference>
<evidence type="ECO:0000259" key="9">
    <source>
        <dbReference type="PROSITE" id="PS50885"/>
    </source>
</evidence>
<dbReference type="Pfam" id="PF08448">
    <property type="entry name" value="PAS_4"/>
    <property type="match status" value="1"/>
</dbReference>
<keyword evidence="5" id="KW-0472">Membrane</keyword>
<organism evidence="10 11">
    <name type="scientific">Parvularcula lutaonensis</name>
    <dbReference type="NCBI Taxonomy" id="491923"/>
    <lineage>
        <taxon>Bacteria</taxon>
        <taxon>Pseudomonadati</taxon>
        <taxon>Pseudomonadota</taxon>
        <taxon>Alphaproteobacteria</taxon>
        <taxon>Parvularculales</taxon>
        <taxon>Parvularculaceae</taxon>
        <taxon>Parvularcula</taxon>
    </lineage>
</organism>
<reference evidence="11" key="1">
    <citation type="journal article" date="2019" name="Int. J. Syst. Evol. Microbiol.">
        <title>The Global Catalogue of Microorganisms (GCM) 10K type strain sequencing project: providing services to taxonomists for standard genome sequencing and annotation.</title>
        <authorList>
            <consortium name="The Broad Institute Genomics Platform"/>
            <consortium name="The Broad Institute Genome Sequencing Center for Infectious Disease"/>
            <person name="Wu L."/>
            <person name="Ma J."/>
        </authorList>
    </citation>
    <scope>NUCLEOTIDE SEQUENCE [LARGE SCALE GENOMIC DNA]</scope>
    <source>
        <strain evidence="11">KCTC 22245</strain>
    </source>
</reference>
<evidence type="ECO:0000259" key="8">
    <source>
        <dbReference type="PROSITE" id="PS50113"/>
    </source>
</evidence>
<feature type="domain" description="PAC" evidence="8">
    <location>
        <begin position="658"/>
        <end position="713"/>
    </location>
</feature>
<dbReference type="InterPro" id="IPR013656">
    <property type="entry name" value="PAS_4"/>
</dbReference>
<dbReference type="InterPro" id="IPR004089">
    <property type="entry name" value="MCPsignal_dom"/>
</dbReference>
<evidence type="ECO:0000259" key="6">
    <source>
        <dbReference type="PROSITE" id="PS50111"/>
    </source>
</evidence>
<evidence type="ECO:0000259" key="7">
    <source>
        <dbReference type="PROSITE" id="PS50112"/>
    </source>
</evidence>
<feature type="domain" description="Methyl-accepting transducer" evidence="6">
    <location>
        <begin position="836"/>
        <end position="1065"/>
    </location>
</feature>
<keyword evidence="11" id="KW-1185">Reference proteome</keyword>
<dbReference type="Gene3D" id="1.10.287.950">
    <property type="entry name" value="Methyl-accepting chemotaxis protein"/>
    <property type="match status" value="1"/>
</dbReference>
<comment type="similarity">
    <text evidence="2">Belongs to the methyl-accepting chemotaxis (MCP) protein family.</text>
</comment>
<evidence type="ECO:0000256" key="1">
    <source>
        <dbReference type="ARBA" id="ARBA00022500"/>
    </source>
</evidence>
<dbReference type="SMART" id="SM00091">
    <property type="entry name" value="PAS"/>
    <property type="match status" value="4"/>
</dbReference>
<keyword evidence="3" id="KW-0807">Transducer</keyword>
<evidence type="ECO:0000256" key="4">
    <source>
        <dbReference type="SAM" id="MobiDB-lite"/>
    </source>
</evidence>
<protein>
    <submittedName>
        <fullName evidence="10">Methyl-accepting chemotaxis protein</fullName>
    </submittedName>
</protein>
<proteinExistence type="inferred from homology"/>
<evidence type="ECO:0000256" key="3">
    <source>
        <dbReference type="PROSITE-ProRule" id="PRU00284"/>
    </source>
</evidence>
<feature type="domain" description="PAS" evidence="7">
    <location>
        <begin position="602"/>
        <end position="641"/>
    </location>
</feature>
<dbReference type="SMART" id="SM00283">
    <property type="entry name" value="MA"/>
    <property type="match status" value="1"/>
</dbReference>
<dbReference type="RefSeq" id="WP_189571063.1">
    <property type="nucleotide sequence ID" value="NZ_BMXU01000001.1"/>
</dbReference>
<keyword evidence="5" id="KW-1133">Transmembrane helix</keyword>
<dbReference type="InterPro" id="IPR003660">
    <property type="entry name" value="HAMP_dom"/>
</dbReference>
<accession>A0ABV7MD02</accession>
<dbReference type="NCBIfam" id="TIGR00229">
    <property type="entry name" value="sensory_box"/>
    <property type="match status" value="1"/>
</dbReference>
<dbReference type="CDD" id="cd00130">
    <property type="entry name" value="PAS"/>
    <property type="match status" value="1"/>
</dbReference>
<comment type="caution">
    <text evidence="10">The sequence shown here is derived from an EMBL/GenBank/DDBJ whole genome shotgun (WGS) entry which is preliminary data.</text>
</comment>
<dbReference type="PANTHER" id="PTHR43531">
    <property type="entry name" value="PROTEIN ICFG"/>
    <property type="match status" value="1"/>
</dbReference>
<dbReference type="Proteomes" id="UP001595607">
    <property type="component" value="Unassembled WGS sequence"/>
</dbReference>
<sequence>MTFDRALTVGIRLTAGFLAVSCIAAGAVMATGGAPWAALTGVIFGVLALAAASWTMVSSGAMSRGFAAEKALAEELEAAATEAAAARDEAAARAEACEEALRSATAVADAASRSVAQMVFGADGRVLTASEEAAVLMGRDETSLPGEPREALVEDGAFDGIWDAAIDTGRASGRVKMGERVVAVWLSTTEEKERRIVAQFVDVTDEMRERAALEAAKAAFDTAPVALATVDGSGAVVESNAAFAAAGYDRFAAAEGLVERDGRAVLVERVGNVVAVRDVTEEMRAAAPAEAIEASLAMVHLDAEGFVLDANDVFCMQIGREAGSVIGSSYEALLAHESAFELAAGSQRLAHGDVWLAMLFVPMGEGFLAIGHDVTAEVEAENARAQAASRGFVRATLDAAGMIADCSEAFASAFGGSVDGFVGRSFASVAGVEPESGETIRARIDKAGEARVFDIVSASIGEHRDVFCVDVTDAAVREEKLAGRAGAFEAAAPAMIVVDGAGRICAANNAATEQVGTFFDGASIIAGGRLADLHEDLAPLVEAARVDSAGEAVSTLIVGDRMIGAAVNTFGDRNGFVVTLRDVTDDMENRAFVDTLHARRAIIKFDPEGNILEANGNFLDAVGYTEDEIIGRHHRMFVPTDEAAREEYKAFWRDLAAGKTKAGLMERRRKDGSVLFLQAAYTPLTSSDGTIVSIVKTASDMTEQVLAERERRAAEEQQQAEYRTVVDHLATGLKRLSEGDLTVELTEMFPEAYIQLRYDFNDAVAKLREADALRKKISGEQDEVVGRLAAALKGLSEGDLLETLAEPFPPQYEQLRVDFNAAVANLREAIEGVSETSRNIRSGADEISQAADDLSKRTENQAATLEETAAALDEITATVRQTAEGATQVNQVADDTRAEAHNSGEVVRSAVAAMGEIEKSSSQISQIIGVIDDIAFQTNLLALNAGVEAARAGDAGRGFAVVAQEVRALAQRSSEAAKEIKDLISTSSAQVSQGVDLVGRAGDALGEIVDRVANVSSLVSEIAASAQEQSVSLAEVNAAMNKMDQVTQQNAAMVEQSTASSHSLAQASSMLIQKVAHFKTGVTIEAPTGNEPPTFHDDGFDFQEDFGGDGSRGSEAEPPVVKQREAAQAFFAGVGGAAEKLQDEDDNWEEF</sequence>
<dbReference type="SUPFAM" id="SSF58104">
    <property type="entry name" value="Methyl-accepting chemotaxis protein (MCP) signaling domain"/>
    <property type="match status" value="1"/>
</dbReference>
<dbReference type="InterPro" id="IPR051310">
    <property type="entry name" value="MCP_chemotaxis"/>
</dbReference>
<dbReference type="CDD" id="cd11386">
    <property type="entry name" value="MCP_signal"/>
    <property type="match status" value="1"/>
</dbReference>
<feature type="domain" description="HAMP" evidence="9">
    <location>
        <begin position="785"/>
        <end position="831"/>
    </location>
</feature>
<dbReference type="InterPro" id="IPR035965">
    <property type="entry name" value="PAS-like_dom_sf"/>
</dbReference>
<feature type="transmembrane region" description="Helical" evidence="5">
    <location>
        <begin position="9"/>
        <end position="30"/>
    </location>
</feature>
<name>A0ABV7MD02_9PROT</name>
<feature type="transmembrane region" description="Helical" evidence="5">
    <location>
        <begin position="36"/>
        <end position="57"/>
    </location>
</feature>
<keyword evidence="1" id="KW-0145">Chemotaxis</keyword>
<feature type="domain" description="HAMP" evidence="9">
    <location>
        <begin position="726"/>
        <end position="772"/>
    </location>
</feature>
<evidence type="ECO:0000313" key="10">
    <source>
        <dbReference type="EMBL" id="MFC3302625.1"/>
    </source>
</evidence>
<evidence type="ECO:0000256" key="2">
    <source>
        <dbReference type="ARBA" id="ARBA00029447"/>
    </source>
</evidence>
<evidence type="ECO:0000256" key="5">
    <source>
        <dbReference type="SAM" id="Phobius"/>
    </source>
</evidence>
<dbReference type="SUPFAM" id="SSF55785">
    <property type="entry name" value="PYP-like sensor domain (PAS domain)"/>
    <property type="match status" value="2"/>
</dbReference>
<feature type="region of interest" description="Disordered" evidence="4">
    <location>
        <begin position="1089"/>
        <end position="1121"/>
    </location>
</feature>
<dbReference type="PROSITE" id="PS50111">
    <property type="entry name" value="CHEMOTAXIS_TRANSDUC_2"/>
    <property type="match status" value="1"/>
</dbReference>
<dbReference type="PROSITE" id="PS50112">
    <property type="entry name" value="PAS"/>
    <property type="match status" value="1"/>
</dbReference>
<dbReference type="Pfam" id="PF00015">
    <property type="entry name" value="MCPsignal"/>
    <property type="match status" value="1"/>
</dbReference>
<dbReference type="PROSITE" id="PS50885">
    <property type="entry name" value="HAMP"/>
    <property type="match status" value="2"/>
</dbReference>
<dbReference type="InterPro" id="IPR000700">
    <property type="entry name" value="PAS-assoc_C"/>
</dbReference>
<keyword evidence="5" id="KW-0812">Transmembrane</keyword>
<dbReference type="Gene3D" id="3.30.450.20">
    <property type="entry name" value="PAS domain"/>
    <property type="match status" value="1"/>
</dbReference>